<gene>
    <name evidence="1" type="ORF">COV41_01570</name>
</gene>
<dbReference type="GO" id="GO:0003746">
    <property type="term" value="F:translation elongation factor activity"/>
    <property type="evidence" value="ECO:0007669"/>
    <property type="project" value="UniProtKB-KW"/>
</dbReference>
<proteinExistence type="predicted"/>
<sequence>MAEKKEQKIADVTHIYGQIKVAILHILKPLGEGQTIHFKGHTTDFTQQVESMQIEHEQVQKVKKGDDIGLKVDKDVRVGDEVFLVEE</sequence>
<dbReference type="InterPro" id="IPR009000">
    <property type="entry name" value="Transl_B-barrel_sf"/>
</dbReference>
<name>A0A2H0PWG5_9BACT</name>
<dbReference type="Proteomes" id="UP000236846">
    <property type="component" value="Unassembled WGS sequence"/>
</dbReference>
<reference evidence="1 2" key="1">
    <citation type="submission" date="2017-09" db="EMBL/GenBank/DDBJ databases">
        <title>Depth-based differentiation of microbial function through sediment-hosted aquifers and enrichment of novel symbionts in the deep terrestrial subsurface.</title>
        <authorList>
            <person name="Probst A.J."/>
            <person name="Ladd B."/>
            <person name="Jarett J.K."/>
            <person name="Geller-Mcgrath D.E."/>
            <person name="Sieber C.M."/>
            <person name="Emerson J.B."/>
            <person name="Anantharaman K."/>
            <person name="Thomas B.C."/>
            <person name="Malmstrom R."/>
            <person name="Stieglmeier M."/>
            <person name="Klingl A."/>
            <person name="Woyke T."/>
            <person name="Ryan C.M."/>
            <person name="Banfield J.F."/>
        </authorList>
    </citation>
    <scope>NUCLEOTIDE SEQUENCE [LARGE SCALE GENOMIC DNA]</scope>
    <source>
        <strain evidence="1">CG11_big_fil_rev_8_21_14_0_20_43_10</strain>
    </source>
</reference>
<dbReference type="AlphaFoldDB" id="A0A2H0PWG5"/>
<protein>
    <submittedName>
        <fullName evidence="1">Translation elongation factor-like protein</fullName>
    </submittedName>
</protein>
<keyword evidence="1" id="KW-0251">Elongation factor</keyword>
<keyword evidence="1" id="KW-0648">Protein biosynthesis</keyword>
<dbReference type="Gene3D" id="2.40.30.10">
    <property type="entry name" value="Translation factors"/>
    <property type="match status" value="1"/>
</dbReference>
<organism evidence="1 2">
    <name type="scientific">Candidatus Brennerbacteria bacterium CG11_big_fil_rev_8_21_14_0_20_43_10</name>
    <dbReference type="NCBI Taxonomy" id="1974523"/>
    <lineage>
        <taxon>Bacteria</taxon>
        <taxon>Candidatus Brenneribacteriota</taxon>
    </lineage>
</organism>
<accession>A0A2H0PWG5</accession>
<dbReference type="EMBL" id="PCXE01000028">
    <property type="protein sequence ID" value="PIR26370.1"/>
    <property type="molecule type" value="Genomic_DNA"/>
</dbReference>
<evidence type="ECO:0000313" key="2">
    <source>
        <dbReference type="Proteomes" id="UP000236846"/>
    </source>
</evidence>
<dbReference type="SUPFAM" id="SSF50447">
    <property type="entry name" value="Translation proteins"/>
    <property type="match status" value="1"/>
</dbReference>
<comment type="caution">
    <text evidence="1">The sequence shown here is derived from an EMBL/GenBank/DDBJ whole genome shotgun (WGS) entry which is preliminary data.</text>
</comment>
<evidence type="ECO:0000313" key="1">
    <source>
        <dbReference type="EMBL" id="PIR26370.1"/>
    </source>
</evidence>